<keyword evidence="5" id="KW-1185">Reference proteome</keyword>
<dbReference type="STRING" id="1227456.C450_15835"/>
<dbReference type="RefSeq" id="WP_005044969.1">
    <property type="nucleotide sequence ID" value="NZ_AOME01000075.1"/>
</dbReference>
<dbReference type="EMBL" id="AOME01000075">
    <property type="protein sequence ID" value="EMA50035.1"/>
    <property type="molecule type" value="Genomic_DNA"/>
</dbReference>
<dbReference type="OrthoDB" id="293088at2157"/>
<dbReference type="Proteomes" id="UP000011625">
    <property type="component" value="Unassembled WGS sequence"/>
</dbReference>
<dbReference type="InterPro" id="IPR055833">
    <property type="entry name" value="DUF7410"/>
</dbReference>
<evidence type="ECO:0000313" key="5">
    <source>
        <dbReference type="Proteomes" id="UP000011625"/>
    </source>
</evidence>
<evidence type="ECO:0000256" key="1">
    <source>
        <dbReference type="SAM" id="MobiDB-lite"/>
    </source>
</evidence>
<dbReference type="Pfam" id="PF24166">
    <property type="entry name" value="DUF7410"/>
    <property type="match status" value="1"/>
</dbReference>
<protein>
    <recommendedName>
        <fullName evidence="3">C2H2-type domain-containing protein</fullName>
    </recommendedName>
</protein>
<feature type="domain" description="C2H2-type" evidence="3">
    <location>
        <begin position="33"/>
        <end position="54"/>
    </location>
</feature>
<evidence type="ECO:0000259" key="3">
    <source>
        <dbReference type="PROSITE" id="PS00028"/>
    </source>
</evidence>
<dbReference type="InterPro" id="IPR013087">
    <property type="entry name" value="Znf_C2H2_type"/>
</dbReference>
<keyword evidence="2" id="KW-0472">Membrane</keyword>
<keyword evidence="2" id="KW-1133">Transmembrane helix</keyword>
<evidence type="ECO:0000256" key="2">
    <source>
        <dbReference type="SAM" id="Phobius"/>
    </source>
</evidence>
<dbReference type="PROSITE" id="PS00028">
    <property type="entry name" value="ZINC_FINGER_C2H2_1"/>
    <property type="match status" value="1"/>
</dbReference>
<accession>M0N062</accession>
<keyword evidence="2" id="KW-0812">Transmembrane</keyword>
<gene>
    <name evidence="4" type="ORF">C450_15835</name>
</gene>
<feature type="region of interest" description="Disordered" evidence="1">
    <location>
        <begin position="1"/>
        <end position="26"/>
    </location>
</feature>
<organism evidence="4 5">
    <name type="scientific">Halococcus salifodinae DSM 8989</name>
    <dbReference type="NCBI Taxonomy" id="1227456"/>
    <lineage>
        <taxon>Archaea</taxon>
        <taxon>Methanobacteriati</taxon>
        <taxon>Methanobacteriota</taxon>
        <taxon>Stenosarchaea group</taxon>
        <taxon>Halobacteria</taxon>
        <taxon>Halobacteriales</taxon>
        <taxon>Halococcaceae</taxon>
        <taxon>Halococcus</taxon>
    </lineage>
</organism>
<evidence type="ECO:0000313" key="4">
    <source>
        <dbReference type="EMBL" id="EMA50035.1"/>
    </source>
</evidence>
<dbReference type="AlphaFoldDB" id="M0N062"/>
<dbReference type="PATRIC" id="fig|1227456.3.peg.3218"/>
<proteinExistence type="predicted"/>
<feature type="transmembrane region" description="Helical" evidence="2">
    <location>
        <begin position="84"/>
        <end position="105"/>
    </location>
</feature>
<comment type="caution">
    <text evidence="4">The sequence shown here is derived from an EMBL/GenBank/DDBJ whole genome shotgun (WGS) entry which is preliminary data.</text>
</comment>
<sequence>MTESLAPDSSAATDSERIPDTAIPEAETPAARCPYCSQPFRTEQACTLHVGDTHREAWTDDERAAYETAVDDEADDLFVFHLKVVGALSLLYAGYVLAYMIVLGLQS</sequence>
<reference evidence="4 5" key="1">
    <citation type="journal article" date="2014" name="PLoS Genet.">
        <title>Phylogenetically driven sequencing of extremely halophilic archaea reveals strategies for static and dynamic osmo-response.</title>
        <authorList>
            <person name="Becker E.A."/>
            <person name="Seitzer P.M."/>
            <person name="Tritt A."/>
            <person name="Larsen D."/>
            <person name="Krusor M."/>
            <person name="Yao A.I."/>
            <person name="Wu D."/>
            <person name="Madern D."/>
            <person name="Eisen J.A."/>
            <person name="Darling A.E."/>
            <person name="Facciotti M.T."/>
        </authorList>
    </citation>
    <scope>NUCLEOTIDE SEQUENCE [LARGE SCALE GENOMIC DNA]</scope>
    <source>
        <strain evidence="4 5">DSM 8989</strain>
    </source>
</reference>
<name>M0N062_9EURY</name>